<feature type="compositionally biased region" description="Low complexity" evidence="1">
    <location>
        <begin position="360"/>
        <end position="377"/>
    </location>
</feature>
<feature type="region of interest" description="Disordered" evidence="1">
    <location>
        <begin position="302"/>
        <end position="377"/>
    </location>
</feature>
<keyword evidence="3" id="KW-1185">Reference proteome</keyword>
<name>A0A058ZBS4_FONAL</name>
<sequence length="377" mass="39825">MRAGSRDSGPGRAGPATSSRPLSRSRAAREKPATARRTFRWPKMSTNRGRCRVSGPAEVEESRPGAWAPKCTGHRSPAGKTAVRPTGSSPHTSTRPERRTAKPNCAPAARSTTGSSDSSARGMHTGWASRSAPGVTGVPHWPYSLLPQAKTRPSAVRARVKSAPQTSRVGAGIPAGAAEVSHAPATCAGMLRAFSSPVDEANGPSWQSASHPEATIPEGEDPPAWPPEGDRMATTVWSSPADRAVTGWPTGARASWNPSRRPAWAPSWPKMLAPCRASTCSGVPVPVPETRWSRAAPCARPVARASTRQDSGRDVRLTSMSGRTRRSASGAGTRPSVSRLSWASRSISNPAPSCPWVFTPAPRRVSPVSGRRSVQRT</sequence>
<feature type="region of interest" description="Disordered" evidence="1">
    <location>
        <begin position="1"/>
        <end position="139"/>
    </location>
</feature>
<feature type="compositionally biased region" description="Polar residues" evidence="1">
    <location>
        <begin position="335"/>
        <end position="351"/>
    </location>
</feature>
<accession>A0A058ZBS4</accession>
<dbReference type="EMBL" id="KB932203">
    <property type="protein sequence ID" value="KCV71373.1"/>
    <property type="molecule type" value="Genomic_DNA"/>
</dbReference>
<gene>
    <name evidence="2" type="ORF">H696_02324</name>
</gene>
<feature type="compositionally biased region" description="Low complexity" evidence="1">
    <location>
        <begin position="16"/>
        <end position="25"/>
    </location>
</feature>
<reference evidence="2" key="1">
    <citation type="submission" date="2013-04" db="EMBL/GenBank/DDBJ databases">
        <title>The Genome Sequence of Fonticula alba ATCC 38817.</title>
        <authorList>
            <consortium name="The Broad Institute Genomics Platform"/>
            <person name="Russ C."/>
            <person name="Cuomo C."/>
            <person name="Burger G."/>
            <person name="Gray M.W."/>
            <person name="Holland P.W.H."/>
            <person name="King N."/>
            <person name="Lang F.B.F."/>
            <person name="Roger A.J."/>
            <person name="Ruiz-Trillo I."/>
            <person name="Brown M."/>
            <person name="Walker B."/>
            <person name="Young S."/>
            <person name="Zeng Q."/>
            <person name="Gargeya S."/>
            <person name="Fitzgerald M."/>
            <person name="Haas B."/>
            <person name="Abouelleil A."/>
            <person name="Allen A.W."/>
            <person name="Alvarado L."/>
            <person name="Arachchi H.M."/>
            <person name="Berlin A.M."/>
            <person name="Chapman S.B."/>
            <person name="Gainer-Dewar J."/>
            <person name="Goldberg J."/>
            <person name="Griggs A."/>
            <person name="Gujja S."/>
            <person name="Hansen M."/>
            <person name="Howarth C."/>
            <person name="Imamovic A."/>
            <person name="Ireland A."/>
            <person name="Larimer J."/>
            <person name="McCowan C."/>
            <person name="Murphy C."/>
            <person name="Pearson M."/>
            <person name="Poon T.W."/>
            <person name="Priest M."/>
            <person name="Roberts A."/>
            <person name="Saif S."/>
            <person name="Shea T."/>
            <person name="Sisk P."/>
            <person name="Sykes S."/>
            <person name="Wortman J."/>
            <person name="Nusbaum C."/>
            <person name="Birren B."/>
        </authorList>
    </citation>
    <scope>NUCLEOTIDE SEQUENCE [LARGE SCALE GENOMIC DNA]</scope>
    <source>
        <strain evidence="2">ATCC 38817</strain>
    </source>
</reference>
<dbReference type="AlphaFoldDB" id="A0A058ZBS4"/>
<evidence type="ECO:0000256" key="1">
    <source>
        <dbReference type="SAM" id="MobiDB-lite"/>
    </source>
</evidence>
<evidence type="ECO:0000313" key="3">
    <source>
        <dbReference type="Proteomes" id="UP000030693"/>
    </source>
</evidence>
<proteinExistence type="predicted"/>
<dbReference type="RefSeq" id="XP_009494496.1">
    <property type="nucleotide sequence ID" value="XM_009496221.1"/>
</dbReference>
<feature type="compositionally biased region" description="Polar residues" evidence="1">
    <location>
        <begin position="110"/>
        <end position="119"/>
    </location>
</feature>
<dbReference type="Proteomes" id="UP000030693">
    <property type="component" value="Unassembled WGS sequence"/>
</dbReference>
<protein>
    <submittedName>
        <fullName evidence="2">Uncharacterized protein</fullName>
    </submittedName>
</protein>
<feature type="region of interest" description="Disordered" evidence="1">
    <location>
        <begin position="199"/>
        <end position="230"/>
    </location>
</feature>
<organism evidence="2">
    <name type="scientific">Fonticula alba</name>
    <name type="common">Slime mold</name>
    <dbReference type="NCBI Taxonomy" id="691883"/>
    <lineage>
        <taxon>Eukaryota</taxon>
        <taxon>Rotosphaerida</taxon>
        <taxon>Fonticulaceae</taxon>
        <taxon>Fonticula</taxon>
    </lineage>
</organism>
<evidence type="ECO:0000313" key="2">
    <source>
        <dbReference type="EMBL" id="KCV71373.1"/>
    </source>
</evidence>
<dbReference type="GeneID" id="20527049"/>